<dbReference type="GO" id="GO:0003677">
    <property type="term" value="F:DNA binding"/>
    <property type="evidence" value="ECO:0007669"/>
    <property type="project" value="UniProtKB-KW"/>
</dbReference>
<dbReference type="AlphaFoldDB" id="A0A8J7SRI1"/>
<sequence length="148" mass="16103">MKSLDIGALAARTGLPPSALRYYEEIGLIASEGRHGLRRQYGPEALLRLSLVALGKSAGFSLADIAGMIGKDGRPDIPRGELRARADDLDRQIRDLAALRDTLRHVADCRAPSHLECPTFRRLLRLASLRGARRQAAAKRDLGPATGR</sequence>
<dbReference type="GO" id="GO:0003700">
    <property type="term" value="F:DNA-binding transcription factor activity"/>
    <property type="evidence" value="ECO:0007669"/>
    <property type="project" value="InterPro"/>
</dbReference>
<protein>
    <submittedName>
        <fullName evidence="3">Helix-turn-helix domain-containing protein</fullName>
    </submittedName>
</protein>
<dbReference type="InterPro" id="IPR009061">
    <property type="entry name" value="DNA-bd_dom_put_sf"/>
</dbReference>
<gene>
    <name evidence="3" type="ORF">JI744_02465</name>
</gene>
<dbReference type="EMBL" id="JAESVP010000001">
    <property type="protein sequence ID" value="MBL4926960.1"/>
    <property type="molecule type" value="Genomic_DNA"/>
</dbReference>
<dbReference type="InterPro" id="IPR047057">
    <property type="entry name" value="MerR_fam"/>
</dbReference>
<dbReference type="RefSeq" id="WP_202657926.1">
    <property type="nucleotide sequence ID" value="NZ_JAESVP010000001.1"/>
</dbReference>
<accession>A0A8J7SRI1</accession>
<dbReference type="PANTHER" id="PTHR30204">
    <property type="entry name" value="REDOX-CYCLING DRUG-SENSING TRANSCRIPTIONAL ACTIVATOR SOXR"/>
    <property type="match status" value="1"/>
</dbReference>
<keyword evidence="1" id="KW-0238">DNA-binding</keyword>
<organism evidence="3 4">
    <name type="scientific">Fuscibacter oryzae</name>
    <dbReference type="NCBI Taxonomy" id="2803939"/>
    <lineage>
        <taxon>Bacteria</taxon>
        <taxon>Pseudomonadati</taxon>
        <taxon>Pseudomonadota</taxon>
        <taxon>Alphaproteobacteria</taxon>
        <taxon>Rhodobacterales</taxon>
        <taxon>Paracoccaceae</taxon>
        <taxon>Fuscibacter</taxon>
    </lineage>
</organism>
<keyword evidence="4" id="KW-1185">Reference proteome</keyword>
<dbReference type="Proteomes" id="UP000619033">
    <property type="component" value="Unassembled WGS sequence"/>
</dbReference>
<dbReference type="PROSITE" id="PS50937">
    <property type="entry name" value="HTH_MERR_2"/>
    <property type="match status" value="1"/>
</dbReference>
<proteinExistence type="predicted"/>
<evidence type="ECO:0000313" key="3">
    <source>
        <dbReference type="EMBL" id="MBL4926960.1"/>
    </source>
</evidence>
<evidence type="ECO:0000256" key="1">
    <source>
        <dbReference type="ARBA" id="ARBA00023125"/>
    </source>
</evidence>
<reference evidence="3" key="1">
    <citation type="submission" date="2021-01" db="EMBL/GenBank/DDBJ databases">
        <title>Genome seq and assembly of Tabrizicola sp. KVB23.</title>
        <authorList>
            <person name="Chhetri G."/>
        </authorList>
    </citation>
    <scope>NUCLEOTIDE SEQUENCE</scope>
    <source>
        <strain evidence="3">KVB23</strain>
    </source>
</reference>
<dbReference type="SUPFAM" id="SSF46955">
    <property type="entry name" value="Putative DNA-binding domain"/>
    <property type="match status" value="1"/>
</dbReference>
<evidence type="ECO:0000259" key="2">
    <source>
        <dbReference type="PROSITE" id="PS50937"/>
    </source>
</evidence>
<dbReference type="CDD" id="cd04781">
    <property type="entry name" value="HTH_MerR-like_sg6"/>
    <property type="match status" value="1"/>
</dbReference>
<comment type="caution">
    <text evidence="3">The sequence shown here is derived from an EMBL/GenBank/DDBJ whole genome shotgun (WGS) entry which is preliminary data.</text>
</comment>
<dbReference type="SMART" id="SM00422">
    <property type="entry name" value="HTH_MERR"/>
    <property type="match status" value="1"/>
</dbReference>
<feature type="domain" description="HTH merR-type" evidence="2">
    <location>
        <begin position="3"/>
        <end position="71"/>
    </location>
</feature>
<dbReference type="Gene3D" id="1.10.1660.10">
    <property type="match status" value="1"/>
</dbReference>
<evidence type="ECO:0000313" key="4">
    <source>
        <dbReference type="Proteomes" id="UP000619033"/>
    </source>
</evidence>
<dbReference type="InterPro" id="IPR000551">
    <property type="entry name" value="MerR-type_HTH_dom"/>
</dbReference>
<dbReference type="PRINTS" id="PR00040">
    <property type="entry name" value="HTHMERR"/>
</dbReference>
<dbReference type="Pfam" id="PF13411">
    <property type="entry name" value="MerR_1"/>
    <property type="match status" value="1"/>
</dbReference>
<name>A0A8J7SRI1_9RHOB</name>
<dbReference type="PANTHER" id="PTHR30204:SF97">
    <property type="entry name" value="MERR FAMILY REGULATORY PROTEIN"/>
    <property type="match status" value="1"/>
</dbReference>